<gene>
    <name evidence="2" type="ORF">E5082_22845</name>
</gene>
<proteinExistence type="predicted"/>
<evidence type="ECO:0000313" key="3">
    <source>
        <dbReference type="Proteomes" id="UP000298513"/>
    </source>
</evidence>
<dbReference type="RefSeq" id="WP_135793111.1">
    <property type="nucleotide sequence ID" value="NZ_BNBQ01000002.1"/>
</dbReference>
<comment type="caution">
    <text evidence="2">The sequence shown here is derived from an EMBL/GenBank/DDBJ whole genome shotgun (WGS) entry which is preliminary data.</text>
</comment>
<protein>
    <submittedName>
        <fullName evidence="2">Uncharacterized protein</fullName>
    </submittedName>
</protein>
<feature type="compositionally biased region" description="Polar residues" evidence="1">
    <location>
        <begin position="62"/>
        <end position="72"/>
    </location>
</feature>
<dbReference type="EMBL" id="SRRU01000008">
    <property type="protein sequence ID" value="TGN80235.1"/>
    <property type="molecule type" value="Genomic_DNA"/>
</dbReference>
<evidence type="ECO:0000313" key="2">
    <source>
        <dbReference type="EMBL" id="TGN80235.1"/>
    </source>
</evidence>
<evidence type="ECO:0000256" key="1">
    <source>
        <dbReference type="SAM" id="MobiDB-lite"/>
    </source>
</evidence>
<organism evidence="2 3">
    <name type="scientific">Streptomyces griseoluteus</name>
    <dbReference type="NCBI Taxonomy" id="29306"/>
    <lineage>
        <taxon>Bacteria</taxon>
        <taxon>Bacillati</taxon>
        <taxon>Actinomycetota</taxon>
        <taxon>Actinomycetes</taxon>
        <taxon>Kitasatosporales</taxon>
        <taxon>Streptomycetaceae</taxon>
        <taxon>Streptomyces</taxon>
    </lineage>
</organism>
<name>A0A4Z1DE95_STRGP</name>
<accession>A0A4Z1DE95</accession>
<dbReference type="AlphaFoldDB" id="A0A4Z1DE95"/>
<sequence length="90" mass="8995">MPVEGVDDAARVRSRGARGASILFALVPAVSVLAARGLQGAPLDGTTAVGLACGALARVAQGRSTRPTSGTPDRSGRGTGRAVTVAERVR</sequence>
<reference evidence="2 3" key="1">
    <citation type="submission" date="2019-04" db="EMBL/GenBank/DDBJ databases">
        <title>Streptomyces sp. nov. Bv016 isolated from bark of Buahinia variegata.</title>
        <authorList>
            <person name="Kanchanasin P."/>
            <person name="Tanasupawat S."/>
            <person name="Yuki M."/>
            <person name="Kudo T."/>
        </authorList>
    </citation>
    <scope>NUCLEOTIDE SEQUENCE [LARGE SCALE GENOMIC DNA]</scope>
    <source>
        <strain evidence="2 3">JCM 4765</strain>
    </source>
</reference>
<dbReference type="GeneID" id="91529556"/>
<feature type="region of interest" description="Disordered" evidence="1">
    <location>
        <begin position="61"/>
        <end position="90"/>
    </location>
</feature>
<dbReference type="Proteomes" id="UP000298513">
    <property type="component" value="Unassembled WGS sequence"/>
</dbReference>
<keyword evidence="3" id="KW-1185">Reference proteome</keyword>